<comment type="caution">
    <text evidence="1">The sequence shown here is derived from an EMBL/GenBank/DDBJ whole genome shotgun (WGS) entry which is preliminary data.</text>
</comment>
<gene>
    <name evidence="1" type="ORF">SM757_04510</name>
</gene>
<proteinExistence type="predicted"/>
<protein>
    <recommendedName>
        <fullName evidence="3">TniQ protein</fullName>
    </recommendedName>
</protein>
<evidence type="ECO:0008006" key="3">
    <source>
        <dbReference type="Google" id="ProtNLM"/>
    </source>
</evidence>
<evidence type="ECO:0000313" key="1">
    <source>
        <dbReference type="EMBL" id="MDZ5455826.1"/>
    </source>
</evidence>
<keyword evidence="2" id="KW-1185">Reference proteome</keyword>
<dbReference type="Proteomes" id="UP001293718">
    <property type="component" value="Unassembled WGS sequence"/>
</dbReference>
<sequence>MTVEQLILQHHLGIELQGSNAGWLPLPSQPRQVLHRLASLARLDVQRLEQLQIPVAWAMRDCSVPYCHRCLVVNPLDVTTPYWQRCWLDPAPRPCEQHDEPMGRVPLAVLRRCRNFNDVLRGIQLHRRRDASRPPYA</sequence>
<reference evidence="1 2" key="1">
    <citation type="submission" date="2023-11" db="EMBL/GenBank/DDBJ databases">
        <title>Draft genome of Azohydromonas lata strain H1 (DSM1123), a polyhydroxyalkanoate producer.</title>
        <authorList>
            <person name="Traversa D."/>
            <person name="D'Addabbo P."/>
            <person name="Pazzani C."/>
            <person name="Manzari C."/>
            <person name="Chiara M."/>
            <person name="Scrascia M."/>
        </authorList>
    </citation>
    <scope>NUCLEOTIDE SEQUENCE [LARGE SCALE GENOMIC DNA]</scope>
    <source>
        <strain evidence="1 2">H1</strain>
    </source>
</reference>
<organism evidence="1 2">
    <name type="scientific">Azohydromonas lata</name>
    <dbReference type="NCBI Taxonomy" id="45677"/>
    <lineage>
        <taxon>Bacteria</taxon>
        <taxon>Pseudomonadati</taxon>
        <taxon>Pseudomonadota</taxon>
        <taxon>Betaproteobacteria</taxon>
        <taxon>Burkholderiales</taxon>
        <taxon>Sphaerotilaceae</taxon>
        <taxon>Azohydromonas</taxon>
    </lineage>
</organism>
<dbReference type="EMBL" id="JAXOJX010000004">
    <property type="protein sequence ID" value="MDZ5455826.1"/>
    <property type="molecule type" value="Genomic_DNA"/>
</dbReference>
<dbReference type="RefSeq" id="WP_322464515.1">
    <property type="nucleotide sequence ID" value="NZ_JAXOJX010000004.1"/>
</dbReference>
<evidence type="ECO:0000313" key="2">
    <source>
        <dbReference type="Proteomes" id="UP001293718"/>
    </source>
</evidence>
<name>A0ABU5IB46_9BURK</name>
<accession>A0ABU5IB46</accession>